<accession>A0ABD5EQE4</accession>
<gene>
    <name evidence="1" type="ORF">RM877_19660</name>
</gene>
<evidence type="ECO:0000313" key="2">
    <source>
        <dbReference type="Proteomes" id="UP001183535"/>
    </source>
</evidence>
<evidence type="ECO:0000313" key="1">
    <source>
        <dbReference type="EMBL" id="MDT0436906.1"/>
    </source>
</evidence>
<name>A0ABD5EQE4_9ACTN</name>
<dbReference type="EMBL" id="JAVRES010000009">
    <property type="protein sequence ID" value="MDT0436906.1"/>
    <property type="molecule type" value="Genomic_DNA"/>
</dbReference>
<protein>
    <submittedName>
        <fullName evidence="1">Uncharacterized protein</fullName>
    </submittedName>
</protein>
<proteinExistence type="predicted"/>
<comment type="caution">
    <text evidence="1">The sequence shown here is derived from an EMBL/GenBank/DDBJ whole genome shotgun (WGS) entry which is preliminary data.</text>
</comment>
<dbReference type="Proteomes" id="UP001183535">
    <property type="component" value="Unassembled WGS sequence"/>
</dbReference>
<reference evidence="2" key="1">
    <citation type="submission" date="2023-07" db="EMBL/GenBank/DDBJ databases">
        <title>30 novel species of actinomycetes from the DSMZ collection.</title>
        <authorList>
            <person name="Nouioui I."/>
        </authorList>
    </citation>
    <scope>NUCLEOTIDE SEQUENCE [LARGE SCALE GENOMIC DNA]</scope>
    <source>
        <strain evidence="2">DSM 41981</strain>
    </source>
</reference>
<dbReference type="AlphaFoldDB" id="A0ABD5EQE4"/>
<dbReference type="RefSeq" id="WP_141721512.1">
    <property type="nucleotide sequence ID" value="NZ_JAVRES010000009.1"/>
</dbReference>
<keyword evidence="2" id="KW-1185">Reference proteome</keyword>
<sequence>MPEDDEQRIFIAIVCTDKGQHRRLRLTTARLLPSERGMSFALEHFAPPMRNAAPSSMVSRESYTFICPKCRRSPLIKAEAWWRLLEAWGEAGHDEFDISLLP</sequence>
<organism evidence="1 2">
    <name type="scientific">Streptomyces doudnae</name>
    <dbReference type="NCBI Taxonomy" id="3075536"/>
    <lineage>
        <taxon>Bacteria</taxon>
        <taxon>Bacillati</taxon>
        <taxon>Actinomycetota</taxon>
        <taxon>Actinomycetes</taxon>
        <taxon>Kitasatosporales</taxon>
        <taxon>Streptomycetaceae</taxon>
        <taxon>Streptomyces</taxon>
    </lineage>
</organism>